<sequence>MTKHIYFLDFENLQSTEEELTDLIDDTCEIYLFHGAHQNNFPPFWIDVSSQIGKRLHRIQLKESANNALDFFISYYIGKLSNDETLHFHIISNDKGYDPLIDHLVDSGKKIDRIARKHNQTLTKAKAIIHHEIDPELVKLAKIALSKNNRPKHKEKLINLIKSSAVFGRYANHNLPDIINFIEHLESLGFFTITQTQVRYALPVQSSPQVSQSVKQQITQVLSPKMTQQIQNIFSKANRPSKESSLKSVIESSVITQKDNLSNLSTNDVIQYLQLTKTISIHAGSVTYQTPISKPLLNQHYEKCQKILNKINERSRPTTEEKYIASIKSWVKCTSSEAVDIYKLLKKNNKIIR</sequence>
<dbReference type="Proteomes" id="UP001500631">
    <property type="component" value="Unassembled WGS sequence"/>
</dbReference>
<dbReference type="InterPro" id="IPR041494">
    <property type="entry name" value="PIN7"/>
</dbReference>
<dbReference type="Pfam" id="PF18475">
    <property type="entry name" value="PIN7"/>
    <property type="match status" value="1"/>
</dbReference>
<reference evidence="3" key="1">
    <citation type="journal article" date="2019" name="Int. J. Syst. Evol. Microbiol.">
        <title>The Global Catalogue of Microorganisms (GCM) 10K type strain sequencing project: providing services to taxonomists for standard genome sequencing and annotation.</title>
        <authorList>
            <consortium name="The Broad Institute Genomics Platform"/>
            <consortium name="The Broad Institute Genome Sequencing Center for Infectious Disease"/>
            <person name="Wu L."/>
            <person name="Ma J."/>
        </authorList>
    </citation>
    <scope>NUCLEOTIDE SEQUENCE [LARGE SCALE GENOMIC DNA]</scope>
    <source>
        <strain evidence="3">JCM 18424</strain>
    </source>
</reference>
<evidence type="ECO:0000313" key="2">
    <source>
        <dbReference type="EMBL" id="GAA5094594.1"/>
    </source>
</evidence>
<evidence type="ECO:0000313" key="3">
    <source>
        <dbReference type="Proteomes" id="UP001500631"/>
    </source>
</evidence>
<organism evidence="2 3">
    <name type="scientific">Wohlfahrtiimonas larvae</name>
    <dbReference type="NCBI Taxonomy" id="1157986"/>
    <lineage>
        <taxon>Bacteria</taxon>
        <taxon>Pseudomonadati</taxon>
        <taxon>Pseudomonadota</taxon>
        <taxon>Gammaproteobacteria</taxon>
        <taxon>Cardiobacteriales</taxon>
        <taxon>Ignatzschineriaceae</taxon>
        <taxon>Wohlfahrtiimonas</taxon>
    </lineage>
</organism>
<dbReference type="EMBL" id="BAABKE010000001">
    <property type="protein sequence ID" value="GAA5094594.1"/>
    <property type="molecule type" value="Genomic_DNA"/>
</dbReference>
<comment type="caution">
    <text evidence="2">The sequence shown here is derived from an EMBL/GenBank/DDBJ whole genome shotgun (WGS) entry which is preliminary data.</text>
</comment>
<name>A0ABP9MG11_9GAMM</name>
<accession>A0ABP9MG11</accession>
<evidence type="ECO:0000259" key="1">
    <source>
        <dbReference type="Pfam" id="PF18475"/>
    </source>
</evidence>
<dbReference type="RefSeq" id="WP_077926253.1">
    <property type="nucleotide sequence ID" value="NZ_BAABKE010000001.1"/>
</dbReference>
<protein>
    <recommendedName>
        <fullName evidence="1">PIN-like domain-containing protein</fullName>
    </recommendedName>
</protein>
<keyword evidence="3" id="KW-1185">Reference proteome</keyword>
<feature type="domain" description="PIN-like" evidence="1">
    <location>
        <begin position="7"/>
        <end position="108"/>
    </location>
</feature>
<gene>
    <name evidence="2" type="ORF">GCM10023338_03080</name>
</gene>
<proteinExistence type="predicted"/>